<sequence>MDYVILSYNGNKLLTISPRRYNILKSRFPMIEKMTNINEITLPKFAKNNIMDMTEAVISVIWKIEYTLHTLELVHLLGGSLNCYIKRRILMDYVNVLHSYARSEDININIMEEVPIFDIMEEIMNSKHLDWKLLLYSQILVLGSDILYDIPQGLCTEYITKKGNNVIIFDTGIIYDGIKVNMGDEIEIKGIRNGNLYISTVGTNPKYKYISLDKLDGAISKNMYTLLKNFPYEITGVGGNNIIFEVDGSFIYW</sequence>
<organism evidence="1">
    <name type="scientific">Orpheovirus IHUMI-LCC2</name>
    <dbReference type="NCBI Taxonomy" id="2023057"/>
    <lineage>
        <taxon>Viruses</taxon>
        <taxon>Varidnaviria</taxon>
        <taxon>Bamfordvirae</taxon>
        <taxon>Nucleocytoviricota</taxon>
        <taxon>Megaviricetes</taxon>
        <taxon>Pimascovirales</taxon>
        <taxon>Ocovirineae</taxon>
        <taxon>Orpheoviridae</taxon>
        <taxon>Alphaorpheovirus</taxon>
        <taxon>Alphaorpheovirus massiliense</taxon>
    </lineage>
</organism>
<proteinExistence type="predicted"/>
<dbReference type="EMBL" id="LT906555">
    <property type="protein sequence ID" value="SNW62312.1"/>
    <property type="molecule type" value="Genomic_DNA"/>
</dbReference>
<keyword evidence="2" id="KW-1185">Reference proteome</keyword>
<dbReference type="RefSeq" id="YP_009448614.1">
    <property type="nucleotide sequence ID" value="NC_036594.1"/>
</dbReference>
<evidence type="ECO:0000313" key="1">
    <source>
        <dbReference type="EMBL" id="SNW62312.1"/>
    </source>
</evidence>
<evidence type="ECO:0000313" key="2">
    <source>
        <dbReference type="Proteomes" id="UP000236316"/>
    </source>
</evidence>
<reference evidence="1" key="1">
    <citation type="submission" date="2017-08" db="EMBL/GenBank/DDBJ databases">
        <authorList>
            <consortium name="Urmite Genomes"/>
        </authorList>
    </citation>
    <scope>NUCLEOTIDE SEQUENCE [LARGE SCALE GENOMIC DNA]</scope>
    <source>
        <strain evidence="1">IHUMI-LCC2</strain>
    </source>
</reference>
<dbReference type="KEGG" id="vg:35382193"/>
<protein>
    <submittedName>
        <fullName evidence="1">Uncharacterized protein</fullName>
    </submittedName>
</protein>
<name>A0A2I2L439_9VIRU</name>
<dbReference type="GeneID" id="35382193"/>
<gene>
    <name evidence="1" type="ORF">ORPV_408</name>
</gene>
<dbReference type="Proteomes" id="UP000236316">
    <property type="component" value="Segment"/>
</dbReference>
<accession>A0A2I2L439</accession>